<feature type="transmembrane region" description="Helical" evidence="12">
    <location>
        <begin position="57"/>
        <end position="78"/>
    </location>
</feature>
<sequence>MISTGSLFSSPPFPNSLSLFSLCISLSHTHRETQKPEKKSMEMVALLSWYFNFFNEVWPFFLLYFLGISSNFLIIELCKFYSKISKTASLLFLVRDGIYERTVILNLNLSDDKEVSSIGRIRFNVSDFGELQTACRVWKDYCAKRDAVVYIVNADTRRNGEQFLEEKRELHFLLSDEEFAIVPLLIFCMTEEPSSASENELCSLLGLSDKTTGKGRVKLSGNARPLEVFIVEPHNINQYLNAIQWLSQYVKK</sequence>
<evidence type="ECO:0000256" key="11">
    <source>
        <dbReference type="PIRSR" id="PIRSR606687-2"/>
    </source>
</evidence>
<keyword evidence="4" id="KW-0813">Transport</keyword>
<dbReference type="GO" id="GO:0006886">
    <property type="term" value="P:intracellular protein transport"/>
    <property type="evidence" value="ECO:0007669"/>
    <property type="project" value="InterPro"/>
</dbReference>
<evidence type="ECO:0000256" key="7">
    <source>
        <dbReference type="ARBA" id="ARBA00022892"/>
    </source>
</evidence>
<reference evidence="13 14" key="1">
    <citation type="journal article" date="2023" name="G3 (Bethesda)">
        <title>A haplotype-resolved chromosome-scale genome for Quercus rubra L. provides insights into the genetics of adaptive traits for red oak species.</title>
        <authorList>
            <person name="Kapoor B."/>
            <person name="Jenkins J."/>
            <person name="Schmutz J."/>
            <person name="Zhebentyayeva T."/>
            <person name="Kuelheim C."/>
            <person name="Coggeshall M."/>
            <person name="Heim C."/>
            <person name="Lasky J.R."/>
            <person name="Leites L."/>
            <person name="Islam-Faridi N."/>
            <person name="Romero-Severson J."/>
            <person name="DeLeo V.L."/>
            <person name="Lucas S.M."/>
            <person name="Lazic D."/>
            <person name="Gailing O."/>
            <person name="Carlson J."/>
            <person name="Staton M."/>
        </authorList>
    </citation>
    <scope>NUCLEOTIDE SEQUENCE [LARGE SCALE GENOMIC DNA]</scope>
    <source>
        <strain evidence="13">Pseudo-F2</strain>
    </source>
</reference>
<evidence type="ECO:0000256" key="8">
    <source>
        <dbReference type="ARBA" id="ARBA00022927"/>
    </source>
</evidence>
<feature type="binding site" evidence="11">
    <location>
        <position position="87"/>
    </location>
    <ligand>
        <name>GTP</name>
        <dbReference type="ChEBI" id="CHEBI:37565"/>
    </ligand>
</feature>
<keyword evidence="8" id="KW-0653">Protein transport</keyword>
<feature type="binding site" evidence="11">
    <location>
        <position position="86"/>
    </location>
    <ligand>
        <name>GTP</name>
        <dbReference type="ChEBI" id="CHEBI:37565"/>
    </ligand>
</feature>
<dbReference type="SMART" id="SM00178">
    <property type="entry name" value="SAR"/>
    <property type="match status" value="1"/>
</dbReference>
<dbReference type="Proteomes" id="UP001324115">
    <property type="component" value="Unassembled WGS sequence"/>
</dbReference>
<evidence type="ECO:0000256" key="5">
    <source>
        <dbReference type="ARBA" id="ARBA00022741"/>
    </source>
</evidence>
<protein>
    <submittedName>
        <fullName evidence="13">Uncharacterized protein</fullName>
    </submittedName>
</protein>
<accession>A0AAN7FQG6</accession>
<organism evidence="13 14">
    <name type="scientific">Quercus rubra</name>
    <name type="common">Northern red oak</name>
    <name type="synonym">Quercus borealis</name>
    <dbReference type="NCBI Taxonomy" id="3512"/>
    <lineage>
        <taxon>Eukaryota</taxon>
        <taxon>Viridiplantae</taxon>
        <taxon>Streptophyta</taxon>
        <taxon>Embryophyta</taxon>
        <taxon>Tracheophyta</taxon>
        <taxon>Spermatophyta</taxon>
        <taxon>Magnoliopsida</taxon>
        <taxon>eudicotyledons</taxon>
        <taxon>Gunneridae</taxon>
        <taxon>Pentapetalae</taxon>
        <taxon>rosids</taxon>
        <taxon>fabids</taxon>
        <taxon>Fagales</taxon>
        <taxon>Fagaceae</taxon>
        <taxon>Quercus</taxon>
    </lineage>
</organism>
<evidence type="ECO:0000256" key="3">
    <source>
        <dbReference type="ARBA" id="ARBA00007507"/>
    </source>
</evidence>
<keyword evidence="9" id="KW-0333">Golgi apparatus</keyword>
<dbReference type="PROSITE" id="PS51422">
    <property type="entry name" value="SAR1"/>
    <property type="match status" value="1"/>
</dbReference>
<evidence type="ECO:0000313" key="14">
    <source>
        <dbReference type="Proteomes" id="UP001324115"/>
    </source>
</evidence>
<evidence type="ECO:0000256" key="9">
    <source>
        <dbReference type="ARBA" id="ARBA00023034"/>
    </source>
</evidence>
<keyword evidence="5 11" id="KW-0547">Nucleotide-binding</keyword>
<name>A0AAN7FQG6_QUERU</name>
<dbReference type="Pfam" id="PF00025">
    <property type="entry name" value="Arf"/>
    <property type="match status" value="1"/>
</dbReference>
<dbReference type="PRINTS" id="PR00328">
    <property type="entry name" value="SAR1GTPBP"/>
</dbReference>
<keyword evidence="12" id="KW-1133">Transmembrane helix</keyword>
<dbReference type="GO" id="GO:0005794">
    <property type="term" value="C:Golgi apparatus"/>
    <property type="evidence" value="ECO:0007669"/>
    <property type="project" value="UniProtKB-SubCell"/>
</dbReference>
<dbReference type="GO" id="GO:0005525">
    <property type="term" value="F:GTP binding"/>
    <property type="evidence" value="ECO:0007669"/>
    <property type="project" value="UniProtKB-KW"/>
</dbReference>
<evidence type="ECO:0000256" key="12">
    <source>
        <dbReference type="SAM" id="Phobius"/>
    </source>
</evidence>
<evidence type="ECO:0000256" key="2">
    <source>
        <dbReference type="ARBA" id="ARBA00004555"/>
    </source>
</evidence>
<evidence type="ECO:0000313" key="13">
    <source>
        <dbReference type="EMBL" id="KAK4595606.1"/>
    </source>
</evidence>
<proteinExistence type="inferred from homology"/>
<keyword evidence="7" id="KW-0931">ER-Golgi transport</keyword>
<evidence type="ECO:0000256" key="6">
    <source>
        <dbReference type="ARBA" id="ARBA00022824"/>
    </source>
</evidence>
<evidence type="ECO:0000256" key="1">
    <source>
        <dbReference type="ARBA" id="ARBA00004240"/>
    </source>
</evidence>
<gene>
    <name evidence="13" type="ORF">RGQ29_013904</name>
</gene>
<comment type="similarity">
    <text evidence="3">Belongs to the small GTPase superfamily. SAR1 family.</text>
</comment>
<dbReference type="SUPFAM" id="SSF52540">
    <property type="entry name" value="P-loop containing nucleoside triphosphate hydrolases"/>
    <property type="match status" value="1"/>
</dbReference>
<dbReference type="GO" id="GO:0003924">
    <property type="term" value="F:GTPase activity"/>
    <property type="evidence" value="ECO:0007669"/>
    <property type="project" value="InterPro"/>
</dbReference>
<dbReference type="InterPro" id="IPR027417">
    <property type="entry name" value="P-loop_NTPase"/>
</dbReference>
<dbReference type="InterPro" id="IPR006689">
    <property type="entry name" value="Small_GTPase_ARF/SAR"/>
</dbReference>
<keyword evidence="6" id="KW-0256">Endoplasmic reticulum</keyword>
<keyword evidence="10" id="KW-0342">GTP-binding</keyword>
<dbReference type="EMBL" id="JAXUIC010000003">
    <property type="protein sequence ID" value="KAK4595606.1"/>
    <property type="molecule type" value="Genomic_DNA"/>
</dbReference>
<keyword evidence="14" id="KW-1185">Reference proteome</keyword>
<dbReference type="InterPro" id="IPR006687">
    <property type="entry name" value="Small_GTPase_SAR1"/>
</dbReference>
<comment type="subcellular location">
    <subcellularLocation>
        <location evidence="1">Endoplasmic reticulum</location>
    </subcellularLocation>
    <subcellularLocation>
        <location evidence="2">Golgi apparatus</location>
    </subcellularLocation>
</comment>
<dbReference type="Gene3D" id="3.40.50.300">
    <property type="entry name" value="P-loop containing nucleotide triphosphate hydrolases"/>
    <property type="match status" value="1"/>
</dbReference>
<comment type="caution">
    <text evidence="13">The sequence shown here is derived from an EMBL/GenBank/DDBJ whole genome shotgun (WGS) entry which is preliminary data.</text>
</comment>
<dbReference type="GO" id="GO:0005783">
    <property type="term" value="C:endoplasmic reticulum"/>
    <property type="evidence" value="ECO:0007669"/>
    <property type="project" value="UniProtKB-SubCell"/>
</dbReference>
<evidence type="ECO:0000256" key="4">
    <source>
        <dbReference type="ARBA" id="ARBA00022448"/>
    </source>
</evidence>
<keyword evidence="12" id="KW-0472">Membrane</keyword>
<dbReference type="GO" id="GO:0016192">
    <property type="term" value="P:vesicle-mediated transport"/>
    <property type="evidence" value="ECO:0007669"/>
    <property type="project" value="UniProtKB-KW"/>
</dbReference>
<dbReference type="AlphaFoldDB" id="A0AAN7FQG6"/>
<dbReference type="PANTHER" id="PTHR45684">
    <property type="entry name" value="RE74312P"/>
    <property type="match status" value="1"/>
</dbReference>
<keyword evidence="12" id="KW-0812">Transmembrane</keyword>
<evidence type="ECO:0000256" key="10">
    <source>
        <dbReference type="ARBA" id="ARBA00023134"/>
    </source>
</evidence>